<feature type="transmembrane region" description="Helical" evidence="2">
    <location>
        <begin position="101"/>
        <end position="123"/>
    </location>
</feature>
<feature type="compositionally biased region" description="Polar residues" evidence="1">
    <location>
        <begin position="211"/>
        <end position="236"/>
    </location>
</feature>
<gene>
    <name evidence="3" type="ORF">KBO27_03605</name>
</gene>
<feature type="transmembrane region" description="Helical" evidence="2">
    <location>
        <begin position="76"/>
        <end position="95"/>
    </location>
</feature>
<evidence type="ECO:0000313" key="4">
    <source>
        <dbReference type="Proteomes" id="UP000674084"/>
    </source>
</evidence>
<feature type="transmembrane region" description="Helical" evidence="2">
    <location>
        <begin position="23"/>
        <end position="41"/>
    </location>
</feature>
<comment type="caution">
    <text evidence="3">The sequence shown here is derived from an EMBL/GenBank/DDBJ whole genome shotgun (WGS) entry which is preliminary data.</text>
</comment>
<accession>A0ABS5D9P9</accession>
<keyword evidence="2" id="KW-0812">Transmembrane</keyword>
<dbReference type="Proteomes" id="UP000674084">
    <property type="component" value="Unassembled WGS sequence"/>
</dbReference>
<organism evidence="3 4">
    <name type="scientific">Saccharopolyspora endophytica</name>
    <dbReference type="NCBI Taxonomy" id="543886"/>
    <lineage>
        <taxon>Bacteria</taxon>
        <taxon>Bacillati</taxon>
        <taxon>Actinomycetota</taxon>
        <taxon>Actinomycetes</taxon>
        <taxon>Pseudonocardiales</taxon>
        <taxon>Pseudonocardiaceae</taxon>
        <taxon>Saccharopolyspora</taxon>
    </lineage>
</organism>
<dbReference type="RefSeq" id="WP_210968492.1">
    <property type="nucleotide sequence ID" value="NZ_JAGPXE010000001.1"/>
</dbReference>
<proteinExistence type="predicted"/>
<keyword evidence="2" id="KW-1133">Transmembrane helix</keyword>
<dbReference type="Pfam" id="PF17270">
    <property type="entry name" value="DUF5336"/>
    <property type="match status" value="1"/>
</dbReference>
<dbReference type="EMBL" id="JAGPXE010000001">
    <property type="protein sequence ID" value="MBQ0923015.1"/>
    <property type="molecule type" value="Genomic_DNA"/>
</dbReference>
<evidence type="ECO:0000256" key="1">
    <source>
        <dbReference type="SAM" id="MobiDB-lite"/>
    </source>
</evidence>
<feature type="region of interest" description="Disordered" evidence="1">
    <location>
        <begin position="132"/>
        <end position="294"/>
    </location>
</feature>
<feature type="compositionally biased region" description="Low complexity" evidence="1">
    <location>
        <begin position="201"/>
        <end position="210"/>
    </location>
</feature>
<feature type="compositionally biased region" description="Low complexity" evidence="1">
    <location>
        <begin position="176"/>
        <end position="188"/>
    </location>
</feature>
<feature type="compositionally biased region" description="Low complexity" evidence="1">
    <location>
        <begin position="237"/>
        <end position="269"/>
    </location>
</feature>
<evidence type="ECO:0000256" key="2">
    <source>
        <dbReference type="SAM" id="Phobius"/>
    </source>
</evidence>
<feature type="compositionally biased region" description="Gly residues" evidence="1">
    <location>
        <begin position="154"/>
        <end position="175"/>
    </location>
</feature>
<keyword evidence="2" id="KW-0472">Membrane</keyword>
<feature type="transmembrane region" description="Helical" evidence="2">
    <location>
        <begin position="47"/>
        <end position="69"/>
    </location>
</feature>
<name>A0ABS5D9P9_9PSEU</name>
<sequence>MSAPYPQQPNTDGGRRSYELKEVLAMVAAGAGVVGYLLGFFDDGVGALMGSMAGFGLVASAVLAGLRFLPKTPDALFAAVPLAAYSALALLQDVIRNTASGLVSVLMVLALAQLAAVLGVLLIEGGVIKSGGPASGPKPKSYGQPFPQGPGPRGPGQGGPAGPGGARPGPGGPSGPGWSPQGQPSPGAQFGGPPPWNPASGGQPVQQQPGSRNPSSDGFATPNPDSSGPQPNRPANQSGPISQPGQQQGGQAAQQSPAQSGQQPQSQQSKSDQDNGGPQGTRQMPHPGANPPTF</sequence>
<reference evidence="3 4" key="1">
    <citation type="submission" date="2021-04" db="EMBL/GenBank/DDBJ databases">
        <title>Whole-genome sequencing of Saccharopolyspora endophytica KCTC 19397.</title>
        <authorList>
            <person name="Ay H."/>
            <person name="Saygin H."/>
            <person name="Sahin N."/>
        </authorList>
    </citation>
    <scope>NUCLEOTIDE SEQUENCE [LARGE SCALE GENOMIC DNA]</scope>
    <source>
        <strain evidence="3 4">KCTC 19397</strain>
    </source>
</reference>
<keyword evidence="4" id="KW-1185">Reference proteome</keyword>
<protein>
    <submittedName>
        <fullName evidence="3">DUF5336 domain-containing protein</fullName>
    </submittedName>
</protein>
<dbReference type="InterPro" id="IPR035166">
    <property type="entry name" value="DUF5336"/>
</dbReference>
<evidence type="ECO:0000313" key="3">
    <source>
        <dbReference type="EMBL" id="MBQ0923015.1"/>
    </source>
</evidence>